<keyword evidence="5" id="KW-1185">Reference proteome</keyword>
<feature type="signal peptide" evidence="2">
    <location>
        <begin position="1"/>
        <end position="17"/>
    </location>
</feature>
<dbReference type="Proteomes" id="UP001610728">
    <property type="component" value="Unassembled WGS sequence"/>
</dbReference>
<dbReference type="PROSITE" id="PS50007">
    <property type="entry name" value="PIPLC_X_DOMAIN"/>
    <property type="match status" value="1"/>
</dbReference>
<dbReference type="InterPro" id="IPR000909">
    <property type="entry name" value="PLipase_C_PInositol-sp_X_dom"/>
</dbReference>
<dbReference type="PANTHER" id="PTHR13593:SF113">
    <property type="entry name" value="SI:DKEY-266F7.9"/>
    <property type="match status" value="1"/>
</dbReference>
<dbReference type="EMBL" id="JABSNW010000008">
    <property type="protein sequence ID" value="KAL2885220.1"/>
    <property type="molecule type" value="Genomic_DNA"/>
</dbReference>
<sequence>MRFSLFTTLACLAVSHAAEYHGIIDPWSFDVDEGKFTDWMGAIDDDTRLSSLSIPGTHDSMAYHIRNSWVQTQIAFLAKQLTGGIRYIDITCRYQDSSIQVYHGPHETGHSLSAVLEEIFDFLDQHPREAVILRIQRGGIFVDSKTFLETFDDVFVSGSYVGDRAIERIYTADDDVISVAPTLGQLRGKVLILEDFETERPGRYGLPWNKDTVTNYNYKFSLGGLFLESKWNSVKSHLSQDPSPDSNILRITHTTASFGARPINIAARNSPSTGMNGFLGQYLKNSESKCFGIIVMDFPGKHLVQNILAHNNKYRAPDSARLPSDDTDTVPVEASYSNA</sequence>
<gene>
    <name evidence="4" type="ORF">HOO65_080170</name>
</gene>
<keyword evidence="2" id="KW-0732">Signal</keyword>
<dbReference type="RefSeq" id="XP_070856400.1">
    <property type="nucleotide sequence ID" value="XM_071001491.1"/>
</dbReference>
<name>A0ABR4MAB8_9PEZI</name>
<evidence type="ECO:0000259" key="3">
    <source>
        <dbReference type="SMART" id="SM00148"/>
    </source>
</evidence>
<protein>
    <submittedName>
        <fullName evidence="4">1-phosphatidylinositol phosphodiesterase</fullName>
    </submittedName>
</protein>
<proteinExistence type="predicted"/>
<dbReference type="SMART" id="SM00148">
    <property type="entry name" value="PLCXc"/>
    <property type="match status" value="1"/>
</dbReference>
<evidence type="ECO:0000256" key="1">
    <source>
        <dbReference type="SAM" id="MobiDB-lite"/>
    </source>
</evidence>
<dbReference type="GeneID" id="98120906"/>
<evidence type="ECO:0000313" key="5">
    <source>
        <dbReference type="Proteomes" id="UP001610728"/>
    </source>
</evidence>
<dbReference type="InterPro" id="IPR051057">
    <property type="entry name" value="PI-PLC_domain"/>
</dbReference>
<accession>A0ABR4MAB8</accession>
<comment type="caution">
    <text evidence="4">The sequence shown here is derived from an EMBL/GenBank/DDBJ whole genome shotgun (WGS) entry which is preliminary data.</text>
</comment>
<organism evidence="4 5">
    <name type="scientific">Ceratocystis lukuohia</name>
    <dbReference type="NCBI Taxonomy" id="2019550"/>
    <lineage>
        <taxon>Eukaryota</taxon>
        <taxon>Fungi</taxon>
        <taxon>Dikarya</taxon>
        <taxon>Ascomycota</taxon>
        <taxon>Pezizomycotina</taxon>
        <taxon>Sordariomycetes</taxon>
        <taxon>Hypocreomycetidae</taxon>
        <taxon>Microascales</taxon>
        <taxon>Ceratocystidaceae</taxon>
        <taxon>Ceratocystis</taxon>
    </lineage>
</organism>
<dbReference type="InterPro" id="IPR017946">
    <property type="entry name" value="PLC-like_Pdiesterase_TIM-brl"/>
</dbReference>
<feature type="region of interest" description="Disordered" evidence="1">
    <location>
        <begin position="318"/>
        <end position="339"/>
    </location>
</feature>
<dbReference type="Gene3D" id="3.20.20.190">
    <property type="entry name" value="Phosphatidylinositol (PI) phosphodiesterase"/>
    <property type="match status" value="1"/>
</dbReference>
<feature type="domain" description="Phosphatidylinositol-specific phospholipase C X" evidence="3">
    <location>
        <begin position="43"/>
        <end position="195"/>
    </location>
</feature>
<evidence type="ECO:0000313" key="4">
    <source>
        <dbReference type="EMBL" id="KAL2885220.1"/>
    </source>
</evidence>
<dbReference type="SUPFAM" id="SSF51695">
    <property type="entry name" value="PLC-like phosphodiesterases"/>
    <property type="match status" value="1"/>
</dbReference>
<dbReference type="Pfam" id="PF00388">
    <property type="entry name" value="PI-PLC-X"/>
    <property type="match status" value="1"/>
</dbReference>
<dbReference type="PANTHER" id="PTHR13593">
    <property type="match status" value="1"/>
</dbReference>
<reference evidence="4 5" key="1">
    <citation type="submission" date="2020-05" db="EMBL/GenBank/DDBJ databases">
        <title>Ceratocystis lukuohia genome.</title>
        <authorList>
            <person name="Harrington T.C."/>
            <person name="Kim K."/>
            <person name="Mayers C.G."/>
        </authorList>
    </citation>
    <scope>NUCLEOTIDE SEQUENCE [LARGE SCALE GENOMIC DNA]</scope>
    <source>
        <strain evidence="4 5">C4212</strain>
    </source>
</reference>
<feature type="chain" id="PRO_5046617934" evidence="2">
    <location>
        <begin position="18"/>
        <end position="339"/>
    </location>
</feature>
<evidence type="ECO:0000256" key="2">
    <source>
        <dbReference type="SAM" id="SignalP"/>
    </source>
</evidence>